<gene>
    <name evidence="2" type="ORF">BVRB_033770</name>
</gene>
<name>A0A0J8D2Y0_BETVV</name>
<dbReference type="GO" id="GO:0005737">
    <property type="term" value="C:cytoplasm"/>
    <property type="evidence" value="ECO:0007669"/>
    <property type="project" value="TreeGrafter"/>
</dbReference>
<dbReference type="PANTHER" id="PTHR18460">
    <property type="entry name" value="TEL2 INTERACTING PROTEIN 1 TTI1 FAMILY MEMBER"/>
    <property type="match status" value="1"/>
</dbReference>
<proteinExistence type="predicted"/>
<dbReference type="EMBL" id="KQ105658">
    <property type="protein sequence ID" value="KMS84625.1"/>
    <property type="molecule type" value="Genomic_DNA"/>
</dbReference>
<protein>
    <recommendedName>
        <fullName evidence="1">TTI1 C-terminal TPR domain-containing protein</fullName>
    </recommendedName>
</protein>
<feature type="non-terminal residue" evidence="2">
    <location>
        <position position="233"/>
    </location>
</feature>
<keyword evidence="3" id="KW-1185">Reference proteome</keyword>
<evidence type="ECO:0000259" key="1">
    <source>
        <dbReference type="Pfam" id="PF24181"/>
    </source>
</evidence>
<sequence length="233" mass="26444">GFTALLADNVDYLVDAISFRLSSPDALNASRLLERLFSFENSSTCLAPLLIDTITTVIDCLYEPKLDPELALSFFRVLNFAARALLPVPKRDLEQVSTNGCYYEPEQVAMRLSHSISRFRNLRKRKDEFEKSFESNNREEFVPPHLQKEFENSKVEGINDDVDIDDKPELIDANSMEASKSQEPSTEMKTIVLIVDRCRHFIETPDLHHRHAVLEVVASCLQALSSSSELLLP</sequence>
<dbReference type="PANTHER" id="PTHR18460:SF3">
    <property type="entry name" value="TELO2-INTERACTING PROTEIN 1 HOMOLOG"/>
    <property type="match status" value="1"/>
</dbReference>
<dbReference type="AlphaFoldDB" id="A0A0J8D2Y0"/>
<reference evidence="2 3" key="1">
    <citation type="journal article" date="2014" name="Nature">
        <title>The genome of the recently domesticated crop plant sugar beet (Beta vulgaris).</title>
        <authorList>
            <person name="Dohm J.C."/>
            <person name="Minoche A.E."/>
            <person name="Holtgrawe D."/>
            <person name="Capella-Gutierrez S."/>
            <person name="Zakrzewski F."/>
            <person name="Tafer H."/>
            <person name="Rupp O."/>
            <person name="Sorensen T.R."/>
            <person name="Stracke R."/>
            <person name="Reinhardt R."/>
            <person name="Goesmann A."/>
            <person name="Kraft T."/>
            <person name="Schulz B."/>
            <person name="Stadler P.F."/>
            <person name="Schmidt T."/>
            <person name="Gabaldon T."/>
            <person name="Lehrach H."/>
            <person name="Weisshaar B."/>
            <person name="Himmelbauer H."/>
        </authorList>
    </citation>
    <scope>NUCLEOTIDE SEQUENCE [LARGE SCALE GENOMIC DNA]</scope>
    <source>
        <tissue evidence="2">Taproot</tissue>
    </source>
</reference>
<dbReference type="Pfam" id="PF24181">
    <property type="entry name" value="TPR_TTI1_C"/>
    <property type="match status" value="1"/>
</dbReference>
<dbReference type="InterPro" id="IPR057567">
    <property type="entry name" value="TPR_TTI1_C"/>
</dbReference>
<dbReference type="Proteomes" id="UP000035740">
    <property type="component" value="Unassembled WGS sequence"/>
</dbReference>
<evidence type="ECO:0000313" key="3">
    <source>
        <dbReference type="Proteomes" id="UP000035740"/>
    </source>
</evidence>
<dbReference type="Gramene" id="KMS84625">
    <property type="protein sequence ID" value="KMS84625"/>
    <property type="gene ID" value="BVRB_033770"/>
</dbReference>
<feature type="domain" description="TTI1 C-terminal TPR" evidence="1">
    <location>
        <begin position="140"/>
        <end position="233"/>
    </location>
</feature>
<evidence type="ECO:0000313" key="2">
    <source>
        <dbReference type="EMBL" id="KMS84625.1"/>
    </source>
</evidence>
<organism evidence="2 3">
    <name type="scientific">Beta vulgaris subsp. vulgaris</name>
    <name type="common">Beet</name>
    <dbReference type="NCBI Taxonomy" id="3555"/>
    <lineage>
        <taxon>Eukaryota</taxon>
        <taxon>Viridiplantae</taxon>
        <taxon>Streptophyta</taxon>
        <taxon>Embryophyta</taxon>
        <taxon>Tracheophyta</taxon>
        <taxon>Spermatophyta</taxon>
        <taxon>Magnoliopsida</taxon>
        <taxon>eudicotyledons</taxon>
        <taxon>Gunneridae</taxon>
        <taxon>Pentapetalae</taxon>
        <taxon>Caryophyllales</taxon>
        <taxon>Chenopodiaceae</taxon>
        <taxon>Betoideae</taxon>
        <taxon>Beta</taxon>
    </lineage>
</organism>
<accession>A0A0J8D2Y0</accession>
<feature type="non-terminal residue" evidence="2">
    <location>
        <position position="1"/>
    </location>
</feature>
<dbReference type="InterPro" id="IPR052587">
    <property type="entry name" value="TELO2-interacting_protein_1"/>
</dbReference>